<evidence type="ECO:0000313" key="3">
    <source>
        <dbReference type="Proteomes" id="UP000623687"/>
    </source>
</evidence>
<feature type="compositionally biased region" description="Low complexity" evidence="1">
    <location>
        <begin position="12"/>
        <end position="22"/>
    </location>
</feature>
<accession>A0A8H6ZS92</accession>
<keyword evidence="3" id="KW-1185">Reference proteome</keyword>
<protein>
    <submittedName>
        <fullName evidence="2">Uncharacterized protein</fullName>
    </submittedName>
</protein>
<dbReference type="EMBL" id="JACETU010000006">
    <property type="protein sequence ID" value="KAF7426652.1"/>
    <property type="molecule type" value="Genomic_DNA"/>
</dbReference>
<feature type="region of interest" description="Disordered" evidence="1">
    <location>
        <begin position="1"/>
        <end position="26"/>
    </location>
</feature>
<name>A0A8H6ZS92_PLEOS</name>
<organism evidence="2 3">
    <name type="scientific">Pleurotus ostreatus</name>
    <name type="common">Oyster mushroom</name>
    <name type="synonym">White-rot fungus</name>
    <dbReference type="NCBI Taxonomy" id="5322"/>
    <lineage>
        <taxon>Eukaryota</taxon>
        <taxon>Fungi</taxon>
        <taxon>Dikarya</taxon>
        <taxon>Basidiomycota</taxon>
        <taxon>Agaricomycotina</taxon>
        <taxon>Agaricomycetes</taxon>
        <taxon>Agaricomycetidae</taxon>
        <taxon>Agaricales</taxon>
        <taxon>Pleurotineae</taxon>
        <taxon>Pleurotaceae</taxon>
        <taxon>Pleurotus</taxon>
    </lineage>
</organism>
<evidence type="ECO:0000313" key="2">
    <source>
        <dbReference type="EMBL" id="KAF7426652.1"/>
    </source>
</evidence>
<dbReference type="RefSeq" id="XP_036629956.1">
    <property type="nucleotide sequence ID" value="XM_036778528.1"/>
</dbReference>
<dbReference type="GeneID" id="59378839"/>
<reference evidence="2" key="1">
    <citation type="submission" date="2019-07" db="EMBL/GenBank/DDBJ databases">
        <authorList>
            <person name="Palmer J.M."/>
        </authorList>
    </citation>
    <scope>NUCLEOTIDE SEQUENCE</scope>
    <source>
        <strain evidence="2">PC9</strain>
    </source>
</reference>
<dbReference type="Proteomes" id="UP000623687">
    <property type="component" value="Unassembled WGS sequence"/>
</dbReference>
<proteinExistence type="predicted"/>
<dbReference type="AlphaFoldDB" id="A0A8H6ZS92"/>
<gene>
    <name evidence="2" type="ORF">PC9H_009021</name>
</gene>
<dbReference type="VEuPathDB" id="FungiDB:PC9H_009021"/>
<comment type="caution">
    <text evidence="2">The sequence shown here is derived from an EMBL/GenBank/DDBJ whole genome shotgun (WGS) entry which is preliminary data.</text>
</comment>
<evidence type="ECO:0000256" key="1">
    <source>
        <dbReference type="SAM" id="MobiDB-lite"/>
    </source>
</evidence>
<dbReference type="OrthoDB" id="18487at2759"/>
<sequence length="268" mass="28795">MNPQPQLLHDILTSPTSSLSSPGFRPPTSTSRWTLCWIQGSPYSPQPPYAGQSAFAPLPISANSCDPVRRALIQHLDRPRQPRRALGLARVPAGCARPRGPALVKLAHQGISVRHARAVRLVKNVPATCNCLNGICGANGECACNAGFVKADNGHTSAHIEVQRHYLPSSRTMQRLQPVAVQPPPNCILRSPCFASVFLIPNDLLAAANVALYGGGCKLRKRLALSGSSGWALNQWVKPIVYPAPRAAHATAFTVRAPRQPALRDEAL</sequence>